<dbReference type="EMBL" id="JAADYS010001943">
    <property type="protein sequence ID" value="KAF4460438.1"/>
    <property type="molecule type" value="Genomic_DNA"/>
</dbReference>
<keyword evidence="2" id="KW-1185">Reference proteome</keyword>
<dbReference type="GO" id="GO:0051118">
    <property type="term" value="F:glucan endo-1,3-alpha-glucosidase activity"/>
    <property type="evidence" value="ECO:0007669"/>
    <property type="project" value="InterPro"/>
</dbReference>
<keyword evidence="1" id="KW-0378">Hydrolase</keyword>
<dbReference type="AlphaFoldDB" id="A0A8H4L3D8"/>
<comment type="caution">
    <text evidence="1">The sequence shown here is derived from an EMBL/GenBank/DDBJ whole genome shotgun (WGS) entry which is preliminary data.</text>
</comment>
<dbReference type="Pfam" id="PF03659">
    <property type="entry name" value="Glyco_hydro_71"/>
    <property type="match status" value="1"/>
</dbReference>
<dbReference type="OrthoDB" id="1046782at2759"/>
<name>A0A8H4L3D8_9HYPO</name>
<protein>
    <submittedName>
        <fullName evidence="1">Glycoside hydrolase family 71</fullName>
    </submittedName>
</protein>
<evidence type="ECO:0000313" key="2">
    <source>
        <dbReference type="Proteomes" id="UP000554235"/>
    </source>
</evidence>
<dbReference type="CDD" id="cd11577">
    <property type="entry name" value="GH71"/>
    <property type="match status" value="1"/>
</dbReference>
<evidence type="ECO:0000313" key="1">
    <source>
        <dbReference type="EMBL" id="KAF4460438.1"/>
    </source>
</evidence>
<gene>
    <name evidence="1" type="ORF">FALBO_12781</name>
</gene>
<dbReference type="Gene3D" id="3.20.20.80">
    <property type="entry name" value="Glycosidases"/>
    <property type="match status" value="1"/>
</dbReference>
<dbReference type="Proteomes" id="UP000554235">
    <property type="component" value="Unassembled WGS sequence"/>
</dbReference>
<proteinExistence type="predicted"/>
<reference evidence="1 2" key="1">
    <citation type="submission" date="2020-01" db="EMBL/GenBank/DDBJ databases">
        <title>Identification and distribution of gene clusters putatively required for synthesis of sphingolipid metabolism inhibitors in phylogenetically diverse species of the filamentous fungus Fusarium.</title>
        <authorList>
            <person name="Kim H.-S."/>
            <person name="Busman M."/>
            <person name="Brown D.W."/>
            <person name="Divon H."/>
            <person name="Uhlig S."/>
            <person name="Proctor R.H."/>
        </authorList>
    </citation>
    <scope>NUCLEOTIDE SEQUENCE [LARGE SCALE GENOMIC DNA]</scope>
    <source>
        <strain evidence="1 2">NRRL 20459</strain>
    </source>
</reference>
<dbReference type="InterPro" id="IPR005197">
    <property type="entry name" value="Glyco_hydro_71"/>
</dbReference>
<organism evidence="1 2">
    <name type="scientific">Fusarium albosuccineum</name>
    <dbReference type="NCBI Taxonomy" id="1237068"/>
    <lineage>
        <taxon>Eukaryota</taxon>
        <taxon>Fungi</taxon>
        <taxon>Dikarya</taxon>
        <taxon>Ascomycota</taxon>
        <taxon>Pezizomycotina</taxon>
        <taxon>Sordariomycetes</taxon>
        <taxon>Hypocreomycetidae</taxon>
        <taxon>Hypocreales</taxon>
        <taxon>Nectriaceae</taxon>
        <taxon>Fusarium</taxon>
        <taxon>Fusarium decemcellulare species complex</taxon>
    </lineage>
</organism>
<accession>A0A8H4L3D8</accession>
<sequence>MVVYSRPPDRNWISVVGNTLNYGRTDWEADINAAKAAGIEAFAMNMAKDEKANDNIDVAFDVASAAGFKLFFSFDYAGNGNWEKAQVISLLNKWKSSSAYYKRGSQPLASTFEGVTSASDWADIKSATGCFFVPDYSSLGAYDALHIAPGVPDGLFNWAAWPTGPRDMNTYTDASYMQFIAQAGRSTYMMPVSPGFYTNLPGYDKNWLWRGDDLWFDRWVQVLFLSRVQTDFEPPEFAQIISWNDYGESHYIGGVNPKALGAFEIGRAPFNYAKDIDHDGYRMFLPFLIKLAKTGAATVGTQGVTMWYRDSPGAACDAAGTVGDSCTHLQIEYPPEEIVQDKVFYSALLGAPAAVTVTVGGVSLDAAWTDVPATGVGIYHGSASFAGKTGQVVVSVNGIASVKGTVPIGGCTRQNFNPHVYAAGGPGSSASLNINDHVCVAGFGVGGFQNICKFTCGLGYCPVTACSCSKIGPKPKMPTALQKDGYPADGNRILEGLCSFAVNYGYTGNECSTKKPGSMFTPSVSPFFPDTTTGGTGASAKYNDMCQFSCRYGWCPLHLCTPTSTGVLIPHPAYDLGGFGQLRSTLSLDERLLCRFTALFNKASTDVCFEPPPPPPPPPPEAPSYTWWVVPITANQGIEGSPGDSLPIPTIYEEYHIYDRDPDCQDFNNALTFQGEEDLSHDGDVGIRCEGCGADVSEPTEMEIRTDHGHWSKYPFFSLVVPAFADLIAWYANRNGAIVEAGTNKVVGKCVLDDSIVISCVIPGFPVGNASGTSELRCTADFFPNK</sequence>